<reference evidence="3 4" key="1">
    <citation type="submission" date="2018-08" db="EMBL/GenBank/DDBJ databases">
        <title>Diversity &amp; Physiological Properties of Lignin-Decomposing Actinobacteria from Soil.</title>
        <authorList>
            <person name="Roh S.G."/>
            <person name="Kim S.B."/>
        </authorList>
    </citation>
    <scope>NUCLEOTIDE SEQUENCE [LARGE SCALE GENOMIC DNA]</scope>
    <source>
        <strain evidence="3 4">MMS17-GH009</strain>
    </source>
</reference>
<evidence type="ECO:0000313" key="3">
    <source>
        <dbReference type="EMBL" id="RGD56816.1"/>
    </source>
</evidence>
<dbReference type="Pfam" id="PF08386">
    <property type="entry name" value="Abhydrolase_4"/>
    <property type="match status" value="1"/>
</dbReference>
<dbReference type="Gene3D" id="3.40.50.1820">
    <property type="entry name" value="alpha/beta hydrolase"/>
    <property type="match status" value="1"/>
</dbReference>
<evidence type="ECO:0000259" key="2">
    <source>
        <dbReference type="Pfam" id="PF08386"/>
    </source>
</evidence>
<dbReference type="AlphaFoldDB" id="A0A372ZLW0"/>
<dbReference type="InterPro" id="IPR029058">
    <property type="entry name" value="AB_hydrolase_fold"/>
</dbReference>
<protein>
    <recommendedName>
        <fullName evidence="2">Peptidase S33 tripeptidyl aminopeptidase-like C-terminal domain-containing protein</fullName>
    </recommendedName>
</protein>
<sequence length="208" mass="22129">MTYAFAVSTVASMLYTAAPLPGVPDSGWAALGAWLQQLWTAPTHRPPPPPLRHRRRARCRGRRRPWAPCARTPSTRPPAPTTRPWPPSPRRAPAPSARTGCGRPSAARPGLPGARDRYDGPWDRRTAAPVLVVANTGDPAWPYEGSRAMADTLAGARLLTVDGYGHTVLGNPSACAAGAQERYLVEGRLPAPGTVCAPDRQPFAPPGA</sequence>
<feature type="compositionally biased region" description="Basic residues" evidence="1">
    <location>
        <begin position="51"/>
        <end position="65"/>
    </location>
</feature>
<accession>A0A372ZLW0</accession>
<organism evidence="3 4">
    <name type="scientific">Kitasatospora xanthocidica</name>
    <dbReference type="NCBI Taxonomy" id="83382"/>
    <lineage>
        <taxon>Bacteria</taxon>
        <taxon>Bacillati</taxon>
        <taxon>Actinomycetota</taxon>
        <taxon>Actinomycetes</taxon>
        <taxon>Kitasatosporales</taxon>
        <taxon>Streptomycetaceae</taxon>
        <taxon>Kitasatospora</taxon>
    </lineage>
</organism>
<name>A0A372ZLW0_9ACTN</name>
<dbReference type="EMBL" id="QVIG01000001">
    <property type="protein sequence ID" value="RGD56816.1"/>
    <property type="molecule type" value="Genomic_DNA"/>
</dbReference>
<proteinExistence type="predicted"/>
<dbReference type="Proteomes" id="UP000263377">
    <property type="component" value="Unassembled WGS sequence"/>
</dbReference>
<feature type="region of interest" description="Disordered" evidence="1">
    <location>
        <begin position="40"/>
        <end position="122"/>
    </location>
</feature>
<dbReference type="SUPFAM" id="SSF53474">
    <property type="entry name" value="alpha/beta-Hydrolases"/>
    <property type="match status" value="1"/>
</dbReference>
<evidence type="ECO:0000256" key="1">
    <source>
        <dbReference type="SAM" id="MobiDB-lite"/>
    </source>
</evidence>
<keyword evidence="4" id="KW-1185">Reference proteome</keyword>
<feature type="domain" description="Peptidase S33 tripeptidyl aminopeptidase-like C-terminal" evidence="2">
    <location>
        <begin position="125"/>
        <end position="196"/>
    </location>
</feature>
<comment type="caution">
    <text evidence="3">The sequence shown here is derived from an EMBL/GenBank/DDBJ whole genome shotgun (WGS) entry which is preliminary data.</text>
</comment>
<dbReference type="InterPro" id="IPR013595">
    <property type="entry name" value="Pept_S33_TAP-like_C"/>
</dbReference>
<feature type="compositionally biased region" description="Pro residues" evidence="1">
    <location>
        <begin position="75"/>
        <end position="92"/>
    </location>
</feature>
<evidence type="ECO:0000313" key="4">
    <source>
        <dbReference type="Proteomes" id="UP000263377"/>
    </source>
</evidence>
<gene>
    <name evidence="3" type="ORF">DR950_02535</name>
</gene>